<dbReference type="RefSeq" id="WP_194506629.1">
    <property type="nucleotide sequence ID" value="NZ_JADILU010000001.1"/>
</dbReference>
<keyword evidence="5" id="KW-0804">Transcription</keyword>
<evidence type="ECO:0000259" key="7">
    <source>
        <dbReference type="Pfam" id="PF08281"/>
    </source>
</evidence>
<dbReference type="SUPFAM" id="SSF88946">
    <property type="entry name" value="Sigma2 domain of RNA polymerase sigma factors"/>
    <property type="match status" value="1"/>
</dbReference>
<dbReference type="InterPro" id="IPR039425">
    <property type="entry name" value="RNA_pol_sigma-70-like"/>
</dbReference>
<dbReference type="Gene3D" id="1.10.10.10">
    <property type="entry name" value="Winged helix-like DNA-binding domain superfamily/Winged helix DNA-binding domain"/>
    <property type="match status" value="1"/>
</dbReference>
<evidence type="ECO:0000313" key="9">
    <source>
        <dbReference type="Proteomes" id="UP001597548"/>
    </source>
</evidence>
<organism evidence="8 9">
    <name type="scientific">Psychroserpens luteus</name>
    <dbReference type="NCBI Taxonomy" id="1434066"/>
    <lineage>
        <taxon>Bacteria</taxon>
        <taxon>Pseudomonadati</taxon>
        <taxon>Bacteroidota</taxon>
        <taxon>Flavobacteriia</taxon>
        <taxon>Flavobacteriales</taxon>
        <taxon>Flavobacteriaceae</taxon>
        <taxon>Psychroserpens</taxon>
    </lineage>
</organism>
<keyword evidence="9" id="KW-1185">Reference proteome</keyword>
<dbReference type="InterPro" id="IPR013324">
    <property type="entry name" value="RNA_pol_sigma_r3/r4-like"/>
</dbReference>
<keyword evidence="2" id="KW-0805">Transcription regulation</keyword>
<feature type="domain" description="RNA polymerase sigma-70 region 2" evidence="6">
    <location>
        <begin position="31"/>
        <end position="97"/>
    </location>
</feature>
<evidence type="ECO:0000259" key="6">
    <source>
        <dbReference type="Pfam" id="PF04542"/>
    </source>
</evidence>
<evidence type="ECO:0000256" key="1">
    <source>
        <dbReference type="ARBA" id="ARBA00010641"/>
    </source>
</evidence>
<proteinExistence type="inferred from homology"/>
<dbReference type="PANTHER" id="PTHR43133">
    <property type="entry name" value="RNA POLYMERASE ECF-TYPE SIGMA FACTO"/>
    <property type="match status" value="1"/>
</dbReference>
<dbReference type="Proteomes" id="UP001597548">
    <property type="component" value="Unassembled WGS sequence"/>
</dbReference>
<dbReference type="InterPro" id="IPR013325">
    <property type="entry name" value="RNA_pol_sigma_r2"/>
</dbReference>
<evidence type="ECO:0000256" key="2">
    <source>
        <dbReference type="ARBA" id="ARBA00023015"/>
    </source>
</evidence>
<keyword evidence="4" id="KW-0238">DNA-binding</keyword>
<gene>
    <name evidence="8" type="ORF">ACFS29_12690</name>
</gene>
<keyword evidence="3" id="KW-0731">Sigma factor</keyword>
<protein>
    <submittedName>
        <fullName evidence="8">RNA polymerase sigma factor</fullName>
    </submittedName>
</protein>
<reference evidence="9" key="1">
    <citation type="journal article" date="2019" name="Int. J. Syst. Evol. Microbiol.">
        <title>The Global Catalogue of Microorganisms (GCM) 10K type strain sequencing project: providing services to taxonomists for standard genome sequencing and annotation.</title>
        <authorList>
            <consortium name="The Broad Institute Genomics Platform"/>
            <consortium name="The Broad Institute Genome Sequencing Center for Infectious Disease"/>
            <person name="Wu L."/>
            <person name="Ma J."/>
        </authorList>
    </citation>
    <scope>NUCLEOTIDE SEQUENCE [LARGE SCALE GENOMIC DNA]</scope>
    <source>
        <strain evidence="9">KCTC 32514</strain>
    </source>
</reference>
<dbReference type="PANTHER" id="PTHR43133:SF8">
    <property type="entry name" value="RNA POLYMERASE SIGMA FACTOR HI_1459-RELATED"/>
    <property type="match status" value="1"/>
</dbReference>
<name>A0ABW5ZTZ4_9FLAO</name>
<dbReference type="InterPro" id="IPR013249">
    <property type="entry name" value="RNA_pol_sigma70_r4_t2"/>
</dbReference>
<sequence length="188" mass="22142">MKTITDIKNLTDVEIVDIIKSKKNTQYFGELYDRYVNKVLNKCLGFCKSIQEAEDLTQDVFIHAYTKLHTFKSHISFRQWLFVLTYNFCVNYVNRDKNRKMSRASVELTDANELLIDVDDNSLFQLKEQQLEKALEIITPEDKMIVLLKYQDDLSIKELQIIFDLGESAIKMRLKRAKSRLIQAYNTL</sequence>
<dbReference type="InterPro" id="IPR007627">
    <property type="entry name" value="RNA_pol_sigma70_r2"/>
</dbReference>
<feature type="domain" description="RNA polymerase sigma factor 70 region 4 type 2" evidence="7">
    <location>
        <begin position="129"/>
        <end position="181"/>
    </location>
</feature>
<dbReference type="Gene3D" id="1.10.1740.10">
    <property type="match status" value="1"/>
</dbReference>
<dbReference type="Pfam" id="PF08281">
    <property type="entry name" value="Sigma70_r4_2"/>
    <property type="match status" value="1"/>
</dbReference>
<dbReference type="InterPro" id="IPR036388">
    <property type="entry name" value="WH-like_DNA-bd_sf"/>
</dbReference>
<dbReference type="Pfam" id="PF04542">
    <property type="entry name" value="Sigma70_r2"/>
    <property type="match status" value="1"/>
</dbReference>
<accession>A0ABW5ZTZ4</accession>
<evidence type="ECO:0000313" key="8">
    <source>
        <dbReference type="EMBL" id="MFD2916504.1"/>
    </source>
</evidence>
<dbReference type="EMBL" id="JBHUOS010000010">
    <property type="protein sequence ID" value="MFD2916504.1"/>
    <property type="molecule type" value="Genomic_DNA"/>
</dbReference>
<dbReference type="InterPro" id="IPR014284">
    <property type="entry name" value="RNA_pol_sigma-70_dom"/>
</dbReference>
<dbReference type="SUPFAM" id="SSF88659">
    <property type="entry name" value="Sigma3 and sigma4 domains of RNA polymerase sigma factors"/>
    <property type="match status" value="1"/>
</dbReference>
<evidence type="ECO:0000256" key="3">
    <source>
        <dbReference type="ARBA" id="ARBA00023082"/>
    </source>
</evidence>
<comment type="caution">
    <text evidence="8">The sequence shown here is derived from an EMBL/GenBank/DDBJ whole genome shotgun (WGS) entry which is preliminary data.</text>
</comment>
<evidence type="ECO:0000256" key="5">
    <source>
        <dbReference type="ARBA" id="ARBA00023163"/>
    </source>
</evidence>
<dbReference type="NCBIfam" id="TIGR02937">
    <property type="entry name" value="sigma70-ECF"/>
    <property type="match status" value="1"/>
</dbReference>
<comment type="similarity">
    <text evidence="1">Belongs to the sigma-70 factor family. ECF subfamily.</text>
</comment>
<dbReference type="CDD" id="cd06171">
    <property type="entry name" value="Sigma70_r4"/>
    <property type="match status" value="1"/>
</dbReference>
<evidence type="ECO:0000256" key="4">
    <source>
        <dbReference type="ARBA" id="ARBA00023125"/>
    </source>
</evidence>